<dbReference type="InterPro" id="IPR033985">
    <property type="entry name" value="SusD-like_N"/>
</dbReference>
<dbReference type="RefSeq" id="WP_118400711.1">
    <property type="nucleotide sequence ID" value="NZ_CABJGD010000026.1"/>
</dbReference>
<dbReference type="EMBL" id="QSFT01000026">
    <property type="protein sequence ID" value="RHA74160.1"/>
    <property type="molecule type" value="Genomic_DNA"/>
</dbReference>
<dbReference type="Pfam" id="PF07980">
    <property type="entry name" value="SusD_RagB"/>
    <property type="match status" value="1"/>
</dbReference>
<evidence type="ECO:0000256" key="5">
    <source>
        <dbReference type="ARBA" id="ARBA00023237"/>
    </source>
</evidence>
<accession>A0A413SXF8</accession>
<evidence type="ECO:0000256" key="1">
    <source>
        <dbReference type="ARBA" id="ARBA00004442"/>
    </source>
</evidence>
<dbReference type="SUPFAM" id="SSF48452">
    <property type="entry name" value="TPR-like"/>
    <property type="match status" value="1"/>
</dbReference>
<evidence type="ECO:0000259" key="6">
    <source>
        <dbReference type="Pfam" id="PF07980"/>
    </source>
</evidence>
<gene>
    <name evidence="8" type="ORF">DW921_11180</name>
</gene>
<keyword evidence="4" id="KW-0472">Membrane</keyword>
<dbReference type="InterPro" id="IPR011990">
    <property type="entry name" value="TPR-like_helical_dom_sf"/>
</dbReference>
<organism evidence="8 9">
    <name type="scientific">Phocaeicola coprophilus</name>
    <dbReference type="NCBI Taxonomy" id="387090"/>
    <lineage>
        <taxon>Bacteria</taxon>
        <taxon>Pseudomonadati</taxon>
        <taxon>Bacteroidota</taxon>
        <taxon>Bacteroidia</taxon>
        <taxon>Bacteroidales</taxon>
        <taxon>Bacteroidaceae</taxon>
        <taxon>Phocaeicola</taxon>
    </lineage>
</organism>
<evidence type="ECO:0000256" key="4">
    <source>
        <dbReference type="ARBA" id="ARBA00023136"/>
    </source>
</evidence>
<dbReference type="Gene3D" id="1.25.40.390">
    <property type="match status" value="1"/>
</dbReference>
<dbReference type="PROSITE" id="PS51257">
    <property type="entry name" value="PROKAR_LIPOPROTEIN"/>
    <property type="match status" value="1"/>
</dbReference>
<keyword evidence="3" id="KW-0732">Signal</keyword>
<protein>
    <submittedName>
        <fullName evidence="8">RagB/SusD family nutrient uptake outer membrane protein</fullName>
    </submittedName>
</protein>
<evidence type="ECO:0000259" key="7">
    <source>
        <dbReference type="Pfam" id="PF14322"/>
    </source>
</evidence>
<dbReference type="AlphaFoldDB" id="A0A413SXF8"/>
<name>A0A413SXF8_9BACT</name>
<evidence type="ECO:0000313" key="8">
    <source>
        <dbReference type="EMBL" id="RHA74160.1"/>
    </source>
</evidence>
<dbReference type="GO" id="GO:0009279">
    <property type="term" value="C:cell outer membrane"/>
    <property type="evidence" value="ECO:0007669"/>
    <property type="project" value="UniProtKB-SubCell"/>
</dbReference>
<keyword evidence="5" id="KW-0998">Cell outer membrane</keyword>
<comment type="subcellular location">
    <subcellularLocation>
        <location evidence="1">Cell outer membrane</location>
    </subcellularLocation>
</comment>
<reference evidence="8 9" key="1">
    <citation type="submission" date="2018-08" db="EMBL/GenBank/DDBJ databases">
        <title>A genome reference for cultivated species of the human gut microbiota.</title>
        <authorList>
            <person name="Zou Y."/>
            <person name="Xue W."/>
            <person name="Luo G."/>
        </authorList>
    </citation>
    <scope>NUCLEOTIDE SEQUENCE [LARGE SCALE GENOMIC DNA]</scope>
    <source>
        <strain evidence="8 9">AM42-38</strain>
    </source>
</reference>
<evidence type="ECO:0000256" key="3">
    <source>
        <dbReference type="ARBA" id="ARBA00022729"/>
    </source>
</evidence>
<comment type="caution">
    <text evidence="8">The sequence shown here is derived from an EMBL/GenBank/DDBJ whole genome shotgun (WGS) entry which is preliminary data.</text>
</comment>
<dbReference type="InterPro" id="IPR012944">
    <property type="entry name" value="SusD_RagB_dom"/>
</dbReference>
<dbReference type="Proteomes" id="UP000283855">
    <property type="component" value="Unassembled WGS sequence"/>
</dbReference>
<feature type="domain" description="SusD-like N-terminal" evidence="7">
    <location>
        <begin position="26"/>
        <end position="232"/>
    </location>
</feature>
<evidence type="ECO:0000256" key="2">
    <source>
        <dbReference type="ARBA" id="ARBA00006275"/>
    </source>
</evidence>
<comment type="similarity">
    <text evidence="2">Belongs to the SusD family.</text>
</comment>
<sequence>MKLKFKHIFFCSLIGMSGLGVTSCDDFLDREPITSITPDAYFSTADHIANYVNNYYNSYLVNTQGAALYHQTAWHAGISINDDNTDNFVKDDASLSYFAGNWMVPSGQNLKGQYAKIRVWNYLIEEVEPRLAEISGSDEDKNHYLGEGYFFRALVYFNAMANFGDLPIITEVLPNEEEYLKEKSQRAPRNEVARFILQDLDKAISLLQEVGFKDNQRINKQVALLFKSRVALYEATFEKYHKGTGRVPGDDNWPGKDMPYNSGKTFNIDGEIDFFLSEAMAAAKQVADRISLTQNSHVMNPEYNQIYGWNPYFEMFSQPSLKDVPEVLLWKQYDKSLSISHDVPNRLQVGDRSGLTHSFITSFLMKNGLPIYATGSGYKGDTSIDLEKTDRDERLQLFVWGESDVKLSDATSPAVQTANDVIKFGAPLLTNSELQNRDLTGYRQRKHYTYDYVQLKNDEILGTNACPVFRAAEAYLNYIEASYEKNHTLDADALKYWQALRERAGVSTDIQNTINNTNMAEEAKLNDLGVWSGSNMVDATLYNIRRERRCEFIGEGMRWDDLIRWRSWDRLFTEKYIPMGINLWDEAYKNYEKSENANMKPIVADGTTESNCSMKELGKYQRPYSLYKTNNQFYDGYSWMKAYYLTPIGVEELNLADGLYQNPYWPTTGSLAIE</sequence>
<proteinExistence type="inferred from homology"/>
<dbReference type="Pfam" id="PF14322">
    <property type="entry name" value="SusD-like_3"/>
    <property type="match status" value="1"/>
</dbReference>
<evidence type="ECO:0000313" key="9">
    <source>
        <dbReference type="Proteomes" id="UP000283855"/>
    </source>
</evidence>
<feature type="domain" description="RagB/SusD" evidence="6">
    <location>
        <begin position="352"/>
        <end position="665"/>
    </location>
</feature>